<dbReference type="NCBIfam" id="TIGR03188">
    <property type="entry name" value="histidine_hisI"/>
    <property type="match status" value="1"/>
</dbReference>
<proteinExistence type="inferred from homology"/>
<dbReference type="Proteomes" id="UP001139125">
    <property type="component" value="Unassembled WGS sequence"/>
</dbReference>
<evidence type="ECO:0000256" key="2">
    <source>
        <dbReference type="ARBA" id="ARBA00004496"/>
    </source>
</evidence>
<evidence type="ECO:0000256" key="4">
    <source>
        <dbReference type="ARBA" id="ARBA00022490"/>
    </source>
</evidence>
<dbReference type="GO" id="GO:0005737">
    <property type="term" value="C:cytoplasm"/>
    <property type="evidence" value="ECO:0007669"/>
    <property type="project" value="UniProtKB-SubCell"/>
</dbReference>
<protein>
    <recommendedName>
        <fullName evidence="10">Phosphoribosyl-ATP pyrophosphatase</fullName>
        <shortName evidence="10">PRA-PH</shortName>
        <ecNumber evidence="10">3.6.1.31</ecNumber>
    </recommendedName>
</protein>
<dbReference type="InterPro" id="IPR008179">
    <property type="entry name" value="HisE"/>
</dbReference>
<evidence type="ECO:0000256" key="10">
    <source>
        <dbReference type="HAMAP-Rule" id="MF_01020"/>
    </source>
</evidence>
<keyword evidence="12" id="KW-1185">Reference proteome</keyword>
<organism evidence="11 12">
    <name type="scientific">Gracilimonas sediminicola</name>
    <dbReference type="NCBI Taxonomy" id="2952158"/>
    <lineage>
        <taxon>Bacteria</taxon>
        <taxon>Pseudomonadati</taxon>
        <taxon>Balneolota</taxon>
        <taxon>Balneolia</taxon>
        <taxon>Balneolales</taxon>
        <taxon>Balneolaceae</taxon>
        <taxon>Gracilimonas</taxon>
    </lineage>
</organism>
<evidence type="ECO:0000256" key="8">
    <source>
        <dbReference type="ARBA" id="ARBA00022840"/>
    </source>
</evidence>
<keyword evidence="5 10" id="KW-0028">Amino-acid biosynthesis</keyword>
<keyword evidence="9 10" id="KW-0368">Histidine biosynthesis</keyword>
<dbReference type="Gene3D" id="1.10.287.1080">
    <property type="entry name" value="MazG-like"/>
    <property type="match status" value="1"/>
</dbReference>
<comment type="pathway">
    <text evidence="3 10">Amino-acid biosynthesis; L-histidine biosynthesis; L-histidine from 5-phospho-alpha-D-ribose 1-diphosphate: step 2/9.</text>
</comment>
<comment type="subcellular location">
    <subcellularLocation>
        <location evidence="2 10">Cytoplasm</location>
    </subcellularLocation>
</comment>
<sequence length="116" mass="13323">MSLEMADIKTLTKKDLKFLIELEELLYDRKSEMPDGSYTTSMYKKGIDKIAQKVGEEAVETVIASKNTKDKETINEAADLIFHLMLLLAEKEIPLHKVIKKLRKRHDKGSHKHIGE</sequence>
<keyword evidence="8 10" id="KW-0067">ATP-binding</keyword>
<keyword evidence="7 10" id="KW-0378">Hydrolase</keyword>
<comment type="caution">
    <text evidence="11">The sequence shown here is derived from an EMBL/GenBank/DDBJ whole genome shotgun (WGS) entry which is preliminary data.</text>
</comment>
<dbReference type="SUPFAM" id="SSF101386">
    <property type="entry name" value="all-alpha NTP pyrophosphatases"/>
    <property type="match status" value="1"/>
</dbReference>
<dbReference type="GO" id="GO:0000105">
    <property type="term" value="P:L-histidine biosynthetic process"/>
    <property type="evidence" value="ECO:0007669"/>
    <property type="project" value="UniProtKB-UniRule"/>
</dbReference>
<reference evidence="11" key="1">
    <citation type="submission" date="2022-06" db="EMBL/GenBank/DDBJ databases">
        <title>Gracilimonas sp. CAU 1638 isolated from sea sediment.</title>
        <authorList>
            <person name="Kim W."/>
        </authorList>
    </citation>
    <scope>NUCLEOTIDE SEQUENCE</scope>
    <source>
        <strain evidence="11">CAU 1638</strain>
    </source>
</reference>
<dbReference type="GO" id="GO:0005524">
    <property type="term" value="F:ATP binding"/>
    <property type="evidence" value="ECO:0007669"/>
    <property type="project" value="UniProtKB-KW"/>
</dbReference>
<dbReference type="EC" id="3.6.1.31" evidence="10"/>
<comment type="catalytic activity">
    <reaction evidence="1 10">
        <text>1-(5-phospho-beta-D-ribosyl)-ATP + H2O = 1-(5-phospho-beta-D-ribosyl)-5'-AMP + diphosphate + H(+)</text>
        <dbReference type="Rhea" id="RHEA:22828"/>
        <dbReference type="ChEBI" id="CHEBI:15377"/>
        <dbReference type="ChEBI" id="CHEBI:15378"/>
        <dbReference type="ChEBI" id="CHEBI:33019"/>
        <dbReference type="ChEBI" id="CHEBI:59457"/>
        <dbReference type="ChEBI" id="CHEBI:73183"/>
        <dbReference type="EC" id="3.6.1.31"/>
    </reaction>
</comment>
<evidence type="ECO:0000256" key="7">
    <source>
        <dbReference type="ARBA" id="ARBA00022801"/>
    </source>
</evidence>
<evidence type="ECO:0000256" key="6">
    <source>
        <dbReference type="ARBA" id="ARBA00022741"/>
    </source>
</evidence>
<name>A0A9X2REB3_9BACT</name>
<dbReference type="HAMAP" id="MF_01020">
    <property type="entry name" value="HisE"/>
    <property type="match status" value="1"/>
</dbReference>
<evidence type="ECO:0000313" key="11">
    <source>
        <dbReference type="EMBL" id="MCP9291835.1"/>
    </source>
</evidence>
<dbReference type="Pfam" id="PF01503">
    <property type="entry name" value="PRA-PH"/>
    <property type="match status" value="1"/>
</dbReference>
<dbReference type="FunFam" id="1.10.287.1080:FF:000002">
    <property type="entry name" value="Histidine biosynthesis bifunctional protein HisIE"/>
    <property type="match status" value="1"/>
</dbReference>
<dbReference type="CDD" id="cd11534">
    <property type="entry name" value="NTP-PPase_HisIE_like"/>
    <property type="match status" value="1"/>
</dbReference>
<evidence type="ECO:0000256" key="3">
    <source>
        <dbReference type="ARBA" id="ARBA00005204"/>
    </source>
</evidence>
<accession>A0A9X2REB3</accession>
<dbReference type="InterPro" id="IPR021130">
    <property type="entry name" value="PRib-ATP_PPHydrolase-like"/>
</dbReference>
<evidence type="ECO:0000313" key="12">
    <source>
        <dbReference type="Proteomes" id="UP001139125"/>
    </source>
</evidence>
<dbReference type="PANTHER" id="PTHR42945">
    <property type="entry name" value="HISTIDINE BIOSYNTHESIS BIFUNCTIONAL PROTEIN"/>
    <property type="match status" value="1"/>
</dbReference>
<evidence type="ECO:0000256" key="9">
    <source>
        <dbReference type="ARBA" id="ARBA00023102"/>
    </source>
</evidence>
<dbReference type="GO" id="GO:0004636">
    <property type="term" value="F:phosphoribosyl-ATP diphosphatase activity"/>
    <property type="evidence" value="ECO:0007669"/>
    <property type="project" value="UniProtKB-UniRule"/>
</dbReference>
<dbReference type="AlphaFoldDB" id="A0A9X2REB3"/>
<evidence type="ECO:0000256" key="1">
    <source>
        <dbReference type="ARBA" id="ARBA00001460"/>
    </source>
</evidence>
<evidence type="ECO:0000256" key="5">
    <source>
        <dbReference type="ARBA" id="ARBA00022605"/>
    </source>
</evidence>
<keyword evidence="6 10" id="KW-0547">Nucleotide-binding</keyword>
<dbReference type="EMBL" id="JANDBC010000001">
    <property type="protein sequence ID" value="MCP9291835.1"/>
    <property type="molecule type" value="Genomic_DNA"/>
</dbReference>
<keyword evidence="4 10" id="KW-0963">Cytoplasm</keyword>
<gene>
    <name evidence="10 11" type="primary">hisE</name>
    <name evidence="11" type="ORF">NM125_09640</name>
</gene>
<comment type="similarity">
    <text evidence="10">Belongs to the PRA-PH family.</text>
</comment>
<dbReference type="PANTHER" id="PTHR42945:SF9">
    <property type="entry name" value="HISTIDINE BIOSYNTHESIS BIFUNCTIONAL PROTEIN HISIE"/>
    <property type="match status" value="1"/>
</dbReference>
<dbReference type="RefSeq" id="WP_255134697.1">
    <property type="nucleotide sequence ID" value="NZ_JANDBC010000001.1"/>
</dbReference>